<feature type="transmembrane region" description="Helical" evidence="1">
    <location>
        <begin position="339"/>
        <end position="361"/>
    </location>
</feature>
<dbReference type="AlphaFoldDB" id="A0AAV7FE85"/>
<gene>
    <name evidence="2" type="ORF">H6P81_004023</name>
</gene>
<name>A0AAV7FE85_ARIFI</name>
<keyword evidence="1" id="KW-0812">Transmembrane</keyword>
<keyword evidence="3" id="KW-1185">Reference proteome</keyword>
<keyword evidence="1" id="KW-1133">Transmembrane helix</keyword>
<evidence type="ECO:0000256" key="1">
    <source>
        <dbReference type="SAM" id="Phobius"/>
    </source>
</evidence>
<organism evidence="2 3">
    <name type="scientific">Aristolochia fimbriata</name>
    <name type="common">White veined hardy Dutchman's pipe vine</name>
    <dbReference type="NCBI Taxonomy" id="158543"/>
    <lineage>
        <taxon>Eukaryota</taxon>
        <taxon>Viridiplantae</taxon>
        <taxon>Streptophyta</taxon>
        <taxon>Embryophyta</taxon>
        <taxon>Tracheophyta</taxon>
        <taxon>Spermatophyta</taxon>
        <taxon>Magnoliopsida</taxon>
        <taxon>Magnoliidae</taxon>
        <taxon>Piperales</taxon>
        <taxon>Aristolochiaceae</taxon>
        <taxon>Aristolochia</taxon>
    </lineage>
</organism>
<dbReference type="PANTHER" id="PTHR14241">
    <property type="entry name" value="INTERFERON-INDUCED PROTEIN 44"/>
    <property type="match status" value="1"/>
</dbReference>
<comment type="caution">
    <text evidence="2">The sequence shown here is derived from an EMBL/GenBank/DDBJ whole genome shotgun (WGS) entry which is preliminary data.</text>
</comment>
<evidence type="ECO:0000313" key="2">
    <source>
        <dbReference type="EMBL" id="KAG9459515.1"/>
    </source>
</evidence>
<dbReference type="Gene3D" id="3.40.50.300">
    <property type="entry name" value="P-loop containing nucleotide triphosphate hydrolases"/>
    <property type="match status" value="1"/>
</dbReference>
<protein>
    <submittedName>
        <fullName evidence="2">Uncharacterized protein</fullName>
    </submittedName>
</protein>
<evidence type="ECO:0000313" key="3">
    <source>
        <dbReference type="Proteomes" id="UP000825729"/>
    </source>
</evidence>
<dbReference type="EMBL" id="JAINDJ010000002">
    <property type="protein sequence ID" value="KAG9459515.1"/>
    <property type="molecule type" value="Genomic_DNA"/>
</dbReference>
<reference evidence="2 3" key="1">
    <citation type="submission" date="2021-07" db="EMBL/GenBank/DDBJ databases">
        <title>The Aristolochia fimbriata genome: insights into angiosperm evolution, floral development and chemical biosynthesis.</title>
        <authorList>
            <person name="Jiao Y."/>
        </authorList>
    </citation>
    <scope>NUCLEOTIDE SEQUENCE [LARGE SCALE GENOMIC DNA]</scope>
    <source>
        <strain evidence="2">IBCAS-2021</strain>
        <tissue evidence="2">Leaf</tissue>
    </source>
</reference>
<dbReference type="Proteomes" id="UP000825729">
    <property type="component" value="Unassembled WGS sequence"/>
</dbReference>
<proteinExistence type="predicted"/>
<dbReference type="SUPFAM" id="SSF52540">
    <property type="entry name" value="P-loop containing nucleoside triphosphate hydrolases"/>
    <property type="match status" value="1"/>
</dbReference>
<keyword evidence="1" id="KW-0472">Membrane</keyword>
<dbReference type="InterPro" id="IPR027417">
    <property type="entry name" value="P-loop_NTPase"/>
</dbReference>
<sequence>MRSVISLDDEKEDETKSAFLWWRSAKEFDLEGHLKIDNVCNLTPRVRVLREMERLALIAPESLDELRHKLLSYRPGDFWLPAGGIKKEEVDIPAAITILLVGFSGSGKSSLVNLMYSVLGRSGLIPFAQTSPNSLGPRTMYLEEHNVLRSTRSGFCLYDSRGLDYQNKRESFAEVTDWLQDGVRHRELCSRPSDTGLEPPPPLSASRYVKRRVSCPLVVANVADIYRDLIAGDTKPLEATRELFHLPALRNCDENPILILTHGDTLSAEERLDGRVKICQLLGISETTGAYDIACITENGFLVEDLDPVTAYSATEAIYRALITSDRTHLPKKNYWDFFLLWLSVVMFAFSAFFACLSDCFSKLGSKGRNKLKK</sequence>
<accession>A0AAV7FE85</accession>
<dbReference type="PANTHER" id="PTHR14241:SF24">
    <property type="entry name" value="G DOMAIN-CONTAINING PROTEIN"/>
    <property type="match status" value="1"/>
</dbReference>